<accession>A0ABT6X0I7</accession>
<dbReference type="EMBL" id="JASCTH010000046">
    <property type="protein sequence ID" value="MDI6105498.1"/>
    <property type="molecule type" value="Genomic_DNA"/>
</dbReference>
<organism evidence="3 4">
    <name type="scientific">Actinoplanes sandaracinus</name>
    <dbReference type="NCBI Taxonomy" id="3045177"/>
    <lineage>
        <taxon>Bacteria</taxon>
        <taxon>Bacillati</taxon>
        <taxon>Actinomycetota</taxon>
        <taxon>Actinomycetes</taxon>
        <taxon>Micromonosporales</taxon>
        <taxon>Micromonosporaceae</taxon>
        <taxon>Actinoplanes</taxon>
    </lineage>
</organism>
<evidence type="ECO:0000256" key="2">
    <source>
        <dbReference type="SAM" id="SignalP"/>
    </source>
</evidence>
<dbReference type="RefSeq" id="WP_282766965.1">
    <property type="nucleotide sequence ID" value="NZ_JASCTH010000046.1"/>
</dbReference>
<keyword evidence="2" id="KW-0732">Signal</keyword>
<feature type="compositionally biased region" description="Low complexity" evidence="1">
    <location>
        <begin position="83"/>
        <end position="110"/>
    </location>
</feature>
<feature type="region of interest" description="Disordered" evidence="1">
    <location>
        <begin position="83"/>
        <end position="158"/>
    </location>
</feature>
<evidence type="ECO:0000313" key="3">
    <source>
        <dbReference type="EMBL" id="MDI6105498.1"/>
    </source>
</evidence>
<reference evidence="3 4" key="1">
    <citation type="submission" date="2023-05" db="EMBL/GenBank/DDBJ databases">
        <title>Actinoplanes sp. NEAU-A12 genome sequencing.</title>
        <authorList>
            <person name="Wang Z.-S."/>
        </authorList>
    </citation>
    <scope>NUCLEOTIDE SEQUENCE [LARGE SCALE GENOMIC DNA]</scope>
    <source>
        <strain evidence="3 4">NEAU-A12</strain>
    </source>
</reference>
<name>A0ABT6X0I7_9ACTN</name>
<keyword evidence="4" id="KW-1185">Reference proteome</keyword>
<protein>
    <submittedName>
        <fullName evidence="3">Uncharacterized protein</fullName>
    </submittedName>
</protein>
<evidence type="ECO:0000313" key="4">
    <source>
        <dbReference type="Proteomes" id="UP001241758"/>
    </source>
</evidence>
<proteinExistence type="predicted"/>
<gene>
    <name evidence="3" type="ORF">QLQ12_43640</name>
</gene>
<dbReference type="Proteomes" id="UP001241758">
    <property type="component" value="Unassembled WGS sequence"/>
</dbReference>
<comment type="caution">
    <text evidence="3">The sequence shown here is derived from an EMBL/GenBank/DDBJ whole genome shotgun (WGS) entry which is preliminary data.</text>
</comment>
<feature type="signal peptide" evidence="2">
    <location>
        <begin position="1"/>
        <end position="25"/>
    </location>
</feature>
<feature type="chain" id="PRO_5046469539" evidence="2">
    <location>
        <begin position="26"/>
        <end position="251"/>
    </location>
</feature>
<evidence type="ECO:0000256" key="1">
    <source>
        <dbReference type="SAM" id="MobiDB-lite"/>
    </source>
</evidence>
<sequence length="251" mass="24997">MRSQAFRVLSGITTAVALIALPASAGAEGALTPTAPATATASPAAVRVPATRALPVAATVLPFRLSVPGATAVGSYRLATAQPAQGKPAPANPAPAKSVPAKVAPAKSVPGPAPSAKPVPGTTKPGLATSGVGQPAQAQPGKSPAGIGPVRENRTAKGRLLKPAAQLSLTLEVTERTRCGVLQLTTNGPADGIEWYTIGTLCKSGTATFRVEATRLPWSAGALPSLRLCNGLRPALAEGDDCDTFTPPAGA</sequence>